<dbReference type="InterPro" id="IPR000008">
    <property type="entry name" value="C2_dom"/>
</dbReference>
<feature type="domain" description="C2" evidence="2">
    <location>
        <begin position="126"/>
        <end position="241"/>
    </location>
</feature>
<dbReference type="EMBL" id="JADFTS010000004">
    <property type="protein sequence ID" value="KAF9612163.1"/>
    <property type="molecule type" value="Genomic_DNA"/>
</dbReference>
<dbReference type="PANTHER" id="PTHR47759:SF2">
    <property type="entry name" value="TRIGLYCERIDE LIPASE"/>
    <property type="match status" value="1"/>
</dbReference>
<dbReference type="Gene3D" id="3.40.50.1820">
    <property type="entry name" value="alpha/beta hydrolase"/>
    <property type="match status" value="1"/>
</dbReference>
<gene>
    <name evidence="3" type="ORF">IFM89_038351</name>
</gene>
<sequence>MVSSLSNPFRLHLYNHPHFSFSSSQKLIHIQNFKTLSPSSKLFFFKQKLVSVSNSSYSLCCFCKTNNSFQEQLESVDVNKDEKEIIVGEERASFDINLAVILAGFSFEAYSSPPENVGTREFNSADCQTVYLSELFLREVYDGQLLIKLRKGVDLPAMDPWGTSDPYVIMQLDGQVVKSNVKWAKKDPTWDEEFTLNIKIPTTKSLQVKYRSFDEVDERETGWKIPYISDFLANKSLESTFSKFFGSDTVKAQQFVQYAFGQLRSLNHSDDKEGHSGENSTDQSSGSDVPIVVQSCPEDFGKSLSAVDDSELPLELENSAEVNKSNNVFEYVTEDSAESDGSGSFLEIQFDESMQSDMWKNVTDLINQNVVPKLGFPVLDKIKFDGFDMLNKIGLQCKEIAEAKYVESGLATPGNQGIDVKGVQSSTVETGPSSSPDIRKLSFDILRQTDSILGAVMVFGTTFSQQNKDGSSVRNNEIEESSTKAIDGISGCSTSERDSSNLDGSSFEQRKADDTKALFSSAESAMEAWAMLATSLGHPSFIKSEFEKICFLENTSTDTQVAIWRDTLRRRLVVAFRGTEQSRWKDLLTDLMLVPAGLNPERVGGDFKQEIQVHSGFLSAYDSVRTRLMSLIKLSIGYLDDGVNVMDKWHIYATGHSLGGALATLLTLELSSSQMAKNDAVSVTMYNFGSPRVGNKRFVDLYNEKVKDSWRIVNHRDIIPTVPRLMGYCHVAQPVYLATGDLQGALENMELLGDGYHGDVIAEYTPDVLVGEFMKGEKELLEKILQTEINIFRSIRDGSALMQHMEDFYYITLLEHVRSNYKAVDISNSNKEDSI</sequence>
<dbReference type="InterPro" id="IPR029058">
    <property type="entry name" value="AB_hydrolase_fold"/>
</dbReference>
<dbReference type="SUPFAM" id="SSF53474">
    <property type="entry name" value="alpha/beta-Hydrolases"/>
    <property type="match status" value="1"/>
</dbReference>
<dbReference type="CDD" id="cd00519">
    <property type="entry name" value="Lipase_3"/>
    <property type="match status" value="1"/>
</dbReference>
<comment type="caution">
    <text evidence="3">The sequence shown here is derived from an EMBL/GenBank/DDBJ whole genome shotgun (WGS) entry which is preliminary data.</text>
</comment>
<accession>A0A835IA76</accession>
<dbReference type="PANTHER" id="PTHR47759">
    <property type="entry name" value="OS04G0509100 PROTEIN"/>
    <property type="match status" value="1"/>
</dbReference>
<feature type="compositionally biased region" description="Basic and acidic residues" evidence="1">
    <location>
        <begin position="267"/>
        <end position="276"/>
    </location>
</feature>
<dbReference type="GO" id="GO:0006629">
    <property type="term" value="P:lipid metabolic process"/>
    <property type="evidence" value="ECO:0007669"/>
    <property type="project" value="InterPro"/>
</dbReference>
<feature type="region of interest" description="Disordered" evidence="1">
    <location>
        <begin position="267"/>
        <end position="289"/>
    </location>
</feature>
<feature type="region of interest" description="Disordered" evidence="1">
    <location>
        <begin position="487"/>
        <end position="508"/>
    </location>
</feature>
<dbReference type="AlphaFoldDB" id="A0A835IA76"/>
<protein>
    <recommendedName>
        <fullName evidence="2">C2 domain-containing protein</fullName>
    </recommendedName>
</protein>
<dbReference type="Gene3D" id="2.60.40.150">
    <property type="entry name" value="C2 domain"/>
    <property type="match status" value="1"/>
</dbReference>
<dbReference type="InterPro" id="IPR035892">
    <property type="entry name" value="C2_domain_sf"/>
</dbReference>
<name>A0A835IA76_9MAGN</name>
<dbReference type="OrthoDB" id="438440at2759"/>
<keyword evidence="4" id="KW-1185">Reference proteome</keyword>
<dbReference type="Pfam" id="PF01764">
    <property type="entry name" value="Lipase_3"/>
    <property type="match status" value="1"/>
</dbReference>
<organism evidence="3 4">
    <name type="scientific">Coptis chinensis</name>
    <dbReference type="NCBI Taxonomy" id="261450"/>
    <lineage>
        <taxon>Eukaryota</taxon>
        <taxon>Viridiplantae</taxon>
        <taxon>Streptophyta</taxon>
        <taxon>Embryophyta</taxon>
        <taxon>Tracheophyta</taxon>
        <taxon>Spermatophyta</taxon>
        <taxon>Magnoliopsida</taxon>
        <taxon>Ranunculales</taxon>
        <taxon>Ranunculaceae</taxon>
        <taxon>Coptidoideae</taxon>
        <taxon>Coptis</taxon>
    </lineage>
</organism>
<dbReference type="SUPFAM" id="SSF49562">
    <property type="entry name" value="C2 domain (Calcium/lipid-binding domain, CaLB)"/>
    <property type="match status" value="1"/>
</dbReference>
<proteinExistence type="predicted"/>
<evidence type="ECO:0000256" key="1">
    <source>
        <dbReference type="SAM" id="MobiDB-lite"/>
    </source>
</evidence>
<feature type="compositionally biased region" description="Polar residues" evidence="1">
    <location>
        <begin position="277"/>
        <end position="287"/>
    </location>
</feature>
<dbReference type="Pfam" id="PF00168">
    <property type="entry name" value="C2"/>
    <property type="match status" value="1"/>
</dbReference>
<dbReference type="PROSITE" id="PS50004">
    <property type="entry name" value="C2"/>
    <property type="match status" value="1"/>
</dbReference>
<evidence type="ECO:0000259" key="2">
    <source>
        <dbReference type="PROSITE" id="PS50004"/>
    </source>
</evidence>
<evidence type="ECO:0000313" key="4">
    <source>
        <dbReference type="Proteomes" id="UP000631114"/>
    </source>
</evidence>
<dbReference type="SMART" id="SM00239">
    <property type="entry name" value="C2"/>
    <property type="match status" value="1"/>
</dbReference>
<reference evidence="3 4" key="1">
    <citation type="submission" date="2020-10" db="EMBL/GenBank/DDBJ databases">
        <title>The Coptis chinensis genome and diversification of protoberbering-type alkaloids.</title>
        <authorList>
            <person name="Wang B."/>
            <person name="Shu S."/>
            <person name="Song C."/>
            <person name="Liu Y."/>
        </authorList>
    </citation>
    <scope>NUCLEOTIDE SEQUENCE [LARGE SCALE GENOMIC DNA]</scope>
    <source>
        <strain evidence="3">HL-2020</strain>
        <tissue evidence="3">Leaf</tissue>
    </source>
</reference>
<dbReference type="InterPro" id="IPR002921">
    <property type="entry name" value="Fungal_lipase-type"/>
</dbReference>
<dbReference type="Proteomes" id="UP000631114">
    <property type="component" value="Unassembled WGS sequence"/>
</dbReference>
<evidence type="ECO:0000313" key="3">
    <source>
        <dbReference type="EMBL" id="KAF9612163.1"/>
    </source>
</evidence>